<keyword evidence="2" id="KW-1003">Cell membrane</keyword>
<sequence length="379" mass="41240">MHRPALSVVIPCYNEAACLDALHARVSAAAHAAVGDDHEIVLINDGSRDDSWAVMQRLTQSDPRLVAINLSRNHGHQLALTAGLDLSAGEQILIIDADLQDPPELLADMRRAMVEQEADVVYAVRRKRAGETLFKKATAAVFYRMLDRLTDTEIPLDTGDFRLMSRRALDALLSLPEQARFIRGMVAWVGFRQVPFPYDRAERHAGETNYPLSKMLRLAFDAVTGFSTAPLRFASHAGLILTGVSMLLFVYILIGWLSGSAVQGWTSTMLVNVFLGAVQMFVLGMIGEYLGRMYVEVKRRPLYLVADVAGPVQGRATLGFRAEPSHARRAPVFQPGLTPAVVSADTAPDEGARTDAVDQAGTASVTSETPGAIGTRPTM</sequence>
<feature type="transmembrane region" description="Helical" evidence="10">
    <location>
        <begin position="269"/>
        <end position="290"/>
    </location>
</feature>
<dbReference type="InterPro" id="IPR050256">
    <property type="entry name" value="Glycosyltransferase_2"/>
</dbReference>
<feature type="region of interest" description="Disordered" evidence="9">
    <location>
        <begin position="347"/>
        <end position="379"/>
    </location>
</feature>
<keyword evidence="4 12" id="KW-0808">Transferase</keyword>
<feature type="transmembrane region" description="Helical" evidence="10">
    <location>
        <begin position="237"/>
        <end position="257"/>
    </location>
</feature>
<dbReference type="GO" id="GO:0016757">
    <property type="term" value="F:glycosyltransferase activity"/>
    <property type="evidence" value="ECO:0007669"/>
    <property type="project" value="UniProtKB-KW"/>
</dbReference>
<evidence type="ECO:0000313" key="13">
    <source>
        <dbReference type="Proteomes" id="UP000199206"/>
    </source>
</evidence>
<comment type="similarity">
    <text evidence="8">Belongs to the glycosyltransferase 2 family. GtrB subfamily.</text>
</comment>
<dbReference type="PANTHER" id="PTHR48090">
    <property type="entry name" value="UNDECAPRENYL-PHOSPHATE 4-DEOXY-4-FORMAMIDO-L-ARABINOSE TRANSFERASE-RELATED"/>
    <property type="match status" value="1"/>
</dbReference>
<gene>
    <name evidence="12" type="ORF">SAMN05192583_1519</name>
</gene>
<feature type="domain" description="Glycosyltransferase 2-like" evidence="11">
    <location>
        <begin position="7"/>
        <end position="172"/>
    </location>
</feature>
<evidence type="ECO:0000256" key="2">
    <source>
        <dbReference type="ARBA" id="ARBA00022475"/>
    </source>
</evidence>
<evidence type="ECO:0000313" key="12">
    <source>
        <dbReference type="EMBL" id="SEM91901.1"/>
    </source>
</evidence>
<dbReference type="SUPFAM" id="SSF53448">
    <property type="entry name" value="Nucleotide-diphospho-sugar transferases"/>
    <property type="match status" value="1"/>
</dbReference>
<comment type="subcellular location">
    <subcellularLocation>
        <location evidence="1">Cell membrane</location>
        <topology evidence="1">Multi-pass membrane protein</topology>
    </subcellularLocation>
</comment>
<evidence type="ECO:0000256" key="4">
    <source>
        <dbReference type="ARBA" id="ARBA00022679"/>
    </source>
</evidence>
<accession>A0A1H8C9J6</accession>
<dbReference type="PANTHER" id="PTHR48090:SF1">
    <property type="entry name" value="PROPHAGE BACTOPRENOL GLUCOSYL TRANSFERASE HOMOLOG"/>
    <property type="match status" value="1"/>
</dbReference>
<evidence type="ECO:0000256" key="8">
    <source>
        <dbReference type="ARBA" id="ARBA00038152"/>
    </source>
</evidence>
<evidence type="ECO:0000256" key="9">
    <source>
        <dbReference type="SAM" id="MobiDB-lite"/>
    </source>
</evidence>
<dbReference type="CDD" id="cd04187">
    <property type="entry name" value="DPM1_like_bac"/>
    <property type="match status" value="1"/>
</dbReference>
<dbReference type="RefSeq" id="WP_093665060.1">
    <property type="nucleotide sequence ID" value="NZ_FOCF01000003.1"/>
</dbReference>
<dbReference type="STRING" id="1166340.SAMN05192583_1519"/>
<evidence type="ECO:0000256" key="5">
    <source>
        <dbReference type="ARBA" id="ARBA00022692"/>
    </source>
</evidence>
<dbReference type="EMBL" id="FOCF01000003">
    <property type="protein sequence ID" value="SEM91901.1"/>
    <property type="molecule type" value="Genomic_DNA"/>
</dbReference>
<dbReference type="Gene3D" id="3.90.550.10">
    <property type="entry name" value="Spore Coat Polysaccharide Biosynthesis Protein SpsA, Chain A"/>
    <property type="match status" value="1"/>
</dbReference>
<dbReference type="Proteomes" id="UP000199206">
    <property type="component" value="Unassembled WGS sequence"/>
</dbReference>
<keyword evidence="13" id="KW-1185">Reference proteome</keyword>
<keyword evidence="3 12" id="KW-0328">Glycosyltransferase</keyword>
<dbReference type="GO" id="GO:0005886">
    <property type="term" value="C:plasma membrane"/>
    <property type="evidence" value="ECO:0007669"/>
    <property type="project" value="UniProtKB-SubCell"/>
</dbReference>
<dbReference type="OrthoDB" id="9807795at2"/>
<evidence type="ECO:0000256" key="3">
    <source>
        <dbReference type="ARBA" id="ARBA00022676"/>
    </source>
</evidence>
<evidence type="ECO:0000256" key="10">
    <source>
        <dbReference type="SAM" id="Phobius"/>
    </source>
</evidence>
<dbReference type="FunFam" id="3.90.550.10:FF:000079">
    <property type="entry name" value="Probable glycosyl transferase"/>
    <property type="match status" value="1"/>
</dbReference>
<dbReference type="AlphaFoldDB" id="A0A1H8C9J6"/>
<keyword evidence="5 10" id="KW-0812">Transmembrane</keyword>
<dbReference type="Pfam" id="PF00535">
    <property type="entry name" value="Glycos_transf_2"/>
    <property type="match status" value="1"/>
</dbReference>
<keyword evidence="6 10" id="KW-1133">Transmembrane helix</keyword>
<protein>
    <submittedName>
        <fullName evidence="12">Dolichol-phosphate mannosyltransferase</fullName>
    </submittedName>
</protein>
<evidence type="ECO:0000256" key="1">
    <source>
        <dbReference type="ARBA" id="ARBA00004651"/>
    </source>
</evidence>
<reference evidence="13" key="1">
    <citation type="submission" date="2016-10" db="EMBL/GenBank/DDBJ databases">
        <authorList>
            <person name="Varghese N."/>
            <person name="Submissions S."/>
        </authorList>
    </citation>
    <scope>NUCLEOTIDE SEQUENCE [LARGE SCALE GENOMIC DNA]</scope>
    <source>
        <strain evidence="13">S6-262</strain>
    </source>
</reference>
<dbReference type="InterPro" id="IPR029044">
    <property type="entry name" value="Nucleotide-diphossugar_trans"/>
</dbReference>
<name>A0A1H8C9J6_9SPHN</name>
<organism evidence="12 13">
    <name type="scientific">Sphingomonas gellani</name>
    <dbReference type="NCBI Taxonomy" id="1166340"/>
    <lineage>
        <taxon>Bacteria</taxon>
        <taxon>Pseudomonadati</taxon>
        <taxon>Pseudomonadota</taxon>
        <taxon>Alphaproteobacteria</taxon>
        <taxon>Sphingomonadales</taxon>
        <taxon>Sphingomonadaceae</taxon>
        <taxon>Sphingomonas</taxon>
    </lineage>
</organism>
<evidence type="ECO:0000256" key="6">
    <source>
        <dbReference type="ARBA" id="ARBA00022989"/>
    </source>
</evidence>
<keyword evidence="7 10" id="KW-0472">Membrane</keyword>
<evidence type="ECO:0000256" key="7">
    <source>
        <dbReference type="ARBA" id="ARBA00023136"/>
    </source>
</evidence>
<proteinExistence type="inferred from homology"/>
<dbReference type="InterPro" id="IPR001173">
    <property type="entry name" value="Glyco_trans_2-like"/>
</dbReference>
<evidence type="ECO:0000259" key="11">
    <source>
        <dbReference type="Pfam" id="PF00535"/>
    </source>
</evidence>